<proteinExistence type="predicted"/>
<protein>
    <submittedName>
        <fullName evidence="1">LPS biosynthesis protein</fullName>
    </submittedName>
</protein>
<dbReference type="InterPro" id="IPR014729">
    <property type="entry name" value="Rossmann-like_a/b/a_fold"/>
</dbReference>
<evidence type="ECO:0000313" key="1">
    <source>
        <dbReference type="EMBL" id="OAN55083.1"/>
    </source>
</evidence>
<dbReference type="RefSeq" id="WP_068498173.1">
    <property type="nucleotide sequence ID" value="NZ_LWQU01000104.1"/>
</dbReference>
<organism evidence="1 2">
    <name type="scientific">Magnetospirillum moscoviense</name>
    <dbReference type="NCBI Taxonomy" id="1437059"/>
    <lineage>
        <taxon>Bacteria</taxon>
        <taxon>Pseudomonadati</taxon>
        <taxon>Pseudomonadota</taxon>
        <taxon>Alphaproteobacteria</taxon>
        <taxon>Rhodospirillales</taxon>
        <taxon>Rhodospirillaceae</taxon>
        <taxon>Magnetospirillum</taxon>
    </lineage>
</organism>
<comment type="caution">
    <text evidence="1">The sequence shown here is derived from an EMBL/GenBank/DDBJ whole genome shotgun (WGS) entry which is preliminary data.</text>
</comment>
<dbReference type="Gene3D" id="3.40.50.620">
    <property type="entry name" value="HUPs"/>
    <property type="match status" value="1"/>
</dbReference>
<dbReference type="NCBIfam" id="TIGR03573">
    <property type="entry name" value="WbuX"/>
    <property type="match status" value="1"/>
</dbReference>
<dbReference type="OrthoDB" id="9765475at2"/>
<dbReference type="EMBL" id="LWQU01000104">
    <property type="protein sequence ID" value="OAN55083.1"/>
    <property type="molecule type" value="Genomic_DNA"/>
</dbReference>
<reference evidence="1 2" key="1">
    <citation type="submission" date="2016-04" db="EMBL/GenBank/DDBJ databases">
        <title>Draft genome sequence of freshwater magnetotactic bacteria Magnetospirillum marisnigri SP-1 and Magnetospirillum moscoviense BB-1.</title>
        <authorList>
            <person name="Koziaeva V."/>
            <person name="Dziuba M.V."/>
            <person name="Ivanov T.M."/>
            <person name="Kuznetsov B."/>
            <person name="Grouzdev D.S."/>
        </authorList>
    </citation>
    <scope>NUCLEOTIDE SEQUENCE [LARGE SCALE GENOMIC DNA]</scope>
    <source>
        <strain evidence="1 2">BB-1</strain>
    </source>
</reference>
<dbReference type="SUPFAM" id="SSF52402">
    <property type="entry name" value="Adenine nucleotide alpha hydrolases-like"/>
    <property type="match status" value="1"/>
</dbReference>
<dbReference type="Proteomes" id="UP000078543">
    <property type="component" value="Unassembled WGS sequence"/>
</dbReference>
<dbReference type="InterPro" id="IPR020022">
    <property type="entry name" value="N-acetyl_sugar_amidoTrfase"/>
</dbReference>
<accession>A0A178MX28</accession>
<dbReference type="AlphaFoldDB" id="A0A178MX28"/>
<evidence type="ECO:0000313" key="2">
    <source>
        <dbReference type="Proteomes" id="UP000078543"/>
    </source>
</evidence>
<name>A0A178MX28_9PROT</name>
<keyword evidence="2" id="KW-1185">Reference proteome</keyword>
<dbReference type="STRING" id="1437059.A6A05_00545"/>
<sequence>MSNLLNCRRCLYDETFPAIEFDGEGVCNYCRILERMEEQYPNDSRGEAILERMVLQMKKAGQGKKYDCIVGVSGGCDSSYLLYRLVQYGLRPLAVHYDNTWNSPTATQNIFNVTSALKVPLFTHVMDNHEADDLYRAFLLSGVRELDCASDIAFVATLYRQAEKHGVKFIIEGHSFRTEGFAPLGWSYFDGKYIESVHQTFGKLKHLKTFPNMSLWQFIRWTGLRNIKRLRPLYYMKYDKEEAKAFLSSNLGWQWYGGHHLENRMAAFKHSYVTQAKGEDTRILGYAAMVRSGQMSREEGLRLLALPAEHDTSIVELVKKRLGFDDETLQTLMARPYRPYTDFATYKRSFERLRPLFWLLLRLDRIPQSFYIKYCFPRVDDSLSAPKP</sequence>
<gene>
    <name evidence="1" type="ORF">A6A05_00545</name>
</gene>